<dbReference type="EMBL" id="CADIKM010000014">
    <property type="protein sequence ID" value="CAB3791610.1"/>
    <property type="molecule type" value="Genomic_DNA"/>
</dbReference>
<dbReference type="Gene3D" id="1.10.1040.10">
    <property type="entry name" value="N-(1-d-carboxylethyl)-l-norvaline Dehydrogenase, domain 2"/>
    <property type="match status" value="1"/>
</dbReference>
<dbReference type="InterPro" id="IPR013118">
    <property type="entry name" value="Mannitol_DH_C"/>
</dbReference>
<accession>A0A6S7B8P7</accession>
<proteinExistence type="predicted"/>
<reference evidence="5 6" key="1">
    <citation type="submission" date="2020-04" db="EMBL/GenBank/DDBJ databases">
        <authorList>
            <person name="De Canck E."/>
        </authorList>
    </citation>
    <scope>NUCLEOTIDE SEQUENCE [LARGE SCALE GENOMIC DNA]</scope>
    <source>
        <strain evidence="5 6">LMG 28138</strain>
    </source>
</reference>
<dbReference type="Pfam" id="PF08125">
    <property type="entry name" value="Mannitol_dh_C"/>
    <property type="match status" value="1"/>
</dbReference>
<feature type="domain" description="Mannitol dehydrogenase N-terminal" evidence="3">
    <location>
        <begin position="27"/>
        <end position="250"/>
    </location>
</feature>
<evidence type="ECO:0000256" key="1">
    <source>
        <dbReference type="ARBA" id="ARBA00023002"/>
    </source>
</evidence>
<dbReference type="SUPFAM" id="SSF51735">
    <property type="entry name" value="NAD(P)-binding Rossmann-fold domains"/>
    <property type="match status" value="1"/>
</dbReference>
<feature type="domain" description="Mannitol dehydrogenase C-terminal" evidence="4">
    <location>
        <begin position="267"/>
        <end position="376"/>
    </location>
</feature>
<name>A0A6S7B8P7_9BURK</name>
<dbReference type="InterPro" id="IPR013328">
    <property type="entry name" value="6PGD_dom2"/>
</dbReference>
<evidence type="ECO:0000259" key="3">
    <source>
        <dbReference type="Pfam" id="PF01232"/>
    </source>
</evidence>
<dbReference type="GO" id="GO:0009026">
    <property type="term" value="F:tagaturonate reductase activity"/>
    <property type="evidence" value="ECO:0007669"/>
    <property type="project" value="UniProtKB-EC"/>
</dbReference>
<sequence length="396" mass="43376">MLNANESKALASAAGVPARQTPLTQPILQFGTSRFLQAHVDLFVSEALARGDALGAITVVQTTDSADSAERIAALAGGNGYPVRIRGRQADVVVDETLTGRAIVQAVQAHSDWARVRDAVAGPVRIILSNTGDRGYQLDARDDARVVVNIARVPHSFPAKLLVLLHARWQSQPDAPLTLFPCELIERNGEVLRGIVADLAGGWGLPDAFIRYVVEHCVWGNSQVDRIVSQALRPAGAVAEPYALWAIERQPRLLVPCTHPSIVLTDDLEHYARLKLFLLNLGHTFLAERWLRDARAADMTVHAAMSEPALRAELEALWDEEVLPVFEALGKLDDARAYLVEVRDRFLNPFLEHRIADIAQNHTQKKQRRLAPVLALAQSLALPIGQPRIKAALASD</sequence>
<dbReference type="PANTHER" id="PTHR30524">
    <property type="entry name" value="MANNITOL-1-PHOSPHATE 5-DEHYDROGENASE"/>
    <property type="match status" value="1"/>
</dbReference>
<dbReference type="EC" id="1.1.1.58" evidence="5"/>
<dbReference type="InterPro" id="IPR036291">
    <property type="entry name" value="NAD(P)-bd_dom_sf"/>
</dbReference>
<dbReference type="AlphaFoldDB" id="A0A6S7B8P7"/>
<protein>
    <submittedName>
        <fullName evidence="5">Altronate oxidoreductase</fullName>
        <ecNumber evidence="5">1.1.1.58</ecNumber>
    </submittedName>
</protein>
<evidence type="ECO:0000259" key="4">
    <source>
        <dbReference type="Pfam" id="PF08125"/>
    </source>
</evidence>
<organism evidence="5 6">
    <name type="scientific">Pararobbsia alpina</name>
    <dbReference type="NCBI Taxonomy" id="621374"/>
    <lineage>
        <taxon>Bacteria</taxon>
        <taxon>Pseudomonadati</taxon>
        <taxon>Pseudomonadota</taxon>
        <taxon>Betaproteobacteria</taxon>
        <taxon>Burkholderiales</taxon>
        <taxon>Burkholderiaceae</taxon>
        <taxon>Pararobbsia</taxon>
    </lineage>
</organism>
<evidence type="ECO:0000256" key="2">
    <source>
        <dbReference type="ARBA" id="ARBA00023027"/>
    </source>
</evidence>
<evidence type="ECO:0000313" key="5">
    <source>
        <dbReference type="EMBL" id="CAB3791610.1"/>
    </source>
</evidence>
<dbReference type="InterPro" id="IPR013131">
    <property type="entry name" value="Mannitol_DH_N"/>
</dbReference>
<keyword evidence="6" id="KW-1185">Reference proteome</keyword>
<dbReference type="InterPro" id="IPR008927">
    <property type="entry name" value="6-PGluconate_DH-like_C_sf"/>
</dbReference>
<dbReference type="PANTHER" id="PTHR30524:SF0">
    <property type="entry name" value="ALTRONATE OXIDOREDUCTASE-RELATED"/>
    <property type="match status" value="1"/>
</dbReference>
<keyword evidence="1 5" id="KW-0560">Oxidoreductase</keyword>
<keyword evidence="2" id="KW-0520">NAD</keyword>
<gene>
    <name evidence="5" type="primary">uxaB</name>
    <name evidence="5" type="ORF">LMG28138_03196</name>
</gene>
<dbReference type="Proteomes" id="UP000494115">
    <property type="component" value="Unassembled WGS sequence"/>
</dbReference>
<dbReference type="Pfam" id="PF01232">
    <property type="entry name" value="Mannitol_dh"/>
    <property type="match status" value="1"/>
</dbReference>
<dbReference type="SUPFAM" id="SSF48179">
    <property type="entry name" value="6-phosphogluconate dehydrogenase C-terminal domain-like"/>
    <property type="match status" value="1"/>
</dbReference>
<dbReference type="Gene3D" id="3.40.50.720">
    <property type="entry name" value="NAD(P)-binding Rossmann-like Domain"/>
    <property type="match status" value="1"/>
</dbReference>
<evidence type="ECO:0000313" key="6">
    <source>
        <dbReference type="Proteomes" id="UP000494115"/>
    </source>
</evidence>